<dbReference type="InterPro" id="IPR012548">
    <property type="entry name" value="MATCAP"/>
</dbReference>
<feature type="non-terminal residue" evidence="5">
    <location>
        <position position="157"/>
    </location>
</feature>
<dbReference type="Pfam" id="PF08014">
    <property type="entry name" value="MATCAP"/>
    <property type="match status" value="1"/>
</dbReference>
<dbReference type="GO" id="GO:0008237">
    <property type="term" value="F:metallopeptidase activity"/>
    <property type="evidence" value="ECO:0007669"/>
    <property type="project" value="UniProtKB-KW"/>
</dbReference>
<organism evidence="5">
    <name type="scientific">marine sediment metagenome</name>
    <dbReference type="NCBI Taxonomy" id="412755"/>
    <lineage>
        <taxon>unclassified sequences</taxon>
        <taxon>metagenomes</taxon>
        <taxon>ecological metagenomes</taxon>
    </lineage>
</organism>
<comment type="caution">
    <text evidence="5">The sequence shown here is derived from an EMBL/GenBank/DDBJ whole genome shotgun (WGS) entry which is preliminary data.</text>
</comment>
<sequence length="157" mass="18762">MIDNYHKIDNELYYYFRKTFAYPRPINTEIEKKKTLKNRQYNPQLKYEIHPTNLYQIRQKLKKLEISKGIFGDILNKKREELVNMCNLLINTGNKKFTDYSLKLFGKPSKDLVKKAYRLVEMKVEEENGEKKHNSVSGVKKMLDSLLKHGFKWQVKA</sequence>
<evidence type="ECO:0000256" key="3">
    <source>
        <dbReference type="ARBA" id="ARBA00022801"/>
    </source>
</evidence>
<keyword evidence="3" id="KW-0378">Hydrolase</keyword>
<evidence type="ECO:0000256" key="2">
    <source>
        <dbReference type="ARBA" id="ARBA00022670"/>
    </source>
</evidence>
<comment type="cofactor">
    <cofactor evidence="1">
        <name>Zn(2+)</name>
        <dbReference type="ChEBI" id="CHEBI:29105"/>
    </cofactor>
</comment>
<protein>
    <submittedName>
        <fullName evidence="5">Uncharacterized protein</fullName>
    </submittedName>
</protein>
<dbReference type="EMBL" id="BARS01022082">
    <property type="protein sequence ID" value="GAG10999.1"/>
    <property type="molecule type" value="Genomic_DNA"/>
</dbReference>
<keyword evidence="2" id="KW-0645">Protease</keyword>
<proteinExistence type="predicted"/>
<gene>
    <name evidence="5" type="ORF">S01H1_35342</name>
</gene>
<dbReference type="AlphaFoldDB" id="X0UYU5"/>
<evidence type="ECO:0000256" key="1">
    <source>
        <dbReference type="ARBA" id="ARBA00001947"/>
    </source>
</evidence>
<dbReference type="GO" id="GO:0006508">
    <property type="term" value="P:proteolysis"/>
    <property type="evidence" value="ECO:0007669"/>
    <property type="project" value="UniProtKB-KW"/>
</dbReference>
<name>X0UYU5_9ZZZZ</name>
<evidence type="ECO:0000313" key="5">
    <source>
        <dbReference type="EMBL" id="GAG10999.1"/>
    </source>
</evidence>
<accession>X0UYU5</accession>
<keyword evidence="4" id="KW-0482">Metalloprotease</keyword>
<evidence type="ECO:0000256" key="4">
    <source>
        <dbReference type="ARBA" id="ARBA00023049"/>
    </source>
</evidence>
<reference evidence="5" key="1">
    <citation type="journal article" date="2014" name="Front. Microbiol.">
        <title>High frequency of phylogenetically diverse reductive dehalogenase-homologous genes in deep subseafloor sedimentary metagenomes.</title>
        <authorList>
            <person name="Kawai M."/>
            <person name="Futagami T."/>
            <person name="Toyoda A."/>
            <person name="Takaki Y."/>
            <person name="Nishi S."/>
            <person name="Hori S."/>
            <person name="Arai W."/>
            <person name="Tsubouchi T."/>
            <person name="Morono Y."/>
            <person name="Uchiyama I."/>
            <person name="Ito T."/>
            <person name="Fujiyama A."/>
            <person name="Inagaki F."/>
            <person name="Takami H."/>
        </authorList>
    </citation>
    <scope>NUCLEOTIDE SEQUENCE</scope>
    <source>
        <strain evidence="5">Expedition CK06-06</strain>
    </source>
</reference>